<dbReference type="Proteomes" id="UP000324832">
    <property type="component" value="Unassembled WGS sequence"/>
</dbReference>
<sequence length="155" mass="18069">MSASKVLSELIDTEKEKKSDVEPLDTVLEVNENNISEMYIDRPIADEKVEETTPRIFGLIDIKEPLTIESLNNAIYEMGVVNLCWPEIEEPVFETRTCFPASYYTNSTKERLILAYAENFRRQFLFHYKFRRPLLLQVPNECGLQVRFSVTLILN</sequence>
<dbReference type="InterPro" id="IPR033551">
    <property type="entry name" value="DRC7/lobo"/>
</dbReference>
<organism evidence="1 2">
    <name type="scientific">Leptidea sinapis</name>
    <dbReference type="NCBI Taxonomy" id="189913"/>
    <lineage>
        <taxon>Eukaryota</taxon>
        <taxon>Metazoa</taxon>
        <taxon>Ecdysozoa</taxon>
        <taxon>Arthropoda</taxon>
        <taxon>Hexapoda</taxon>
        <taxon>Insecta</taxon>
        <taxon>Pterygota</taxon>
        <taxon>Neoptera</taxon>
        <taxon>Endopterygota</taxon>
        <taxon>Lepidoptera</taxon>
        <taxon>Glossata</taxon>
        <taxon>Ditrysia</taxon>
        <taxon>Papilionoidea</taxon>
        <taxon>Pieridae</taxon>
        <taxon>Dismorphiinae</taxon>
        <taxon>Leptidea</taxon>
    </lineage>
</organism>
<reference evidence="1 2" key="1">
    <citation type="submission" date="2017-07" db="EMBL/GenBank/DDBJ databases">
        <authorList>
            <person name="Talla V."/>
            <person name="Backstrom N."/>
        </authorList>
    </citation>
    <scope>NUCLEOTIDE SEQUENCE [LARGE SCALE GENOMIC DNA]</scope>
</reference>
<evidence type="ECO:0000313" key="1">
    <source>
        <dbReference type="EMBL" id="VVD00988.1"/>
    </source>
</evidence>
<protein>
    <submittedName>
        <fullName evidence="1">Uncharacterized protein</fullName>
    </submittedName>
</protein>
<dbReference type="GO" id="GO:0030317">
    <property type="term" value="P:flagellated sperm motility"/>
    <property type="evidence" value="ECO:0007669"/>
    <property type="project" value="TreeGrafter"/>
</dbReference>
<accession>A0A5E4QTS0</accession>
<dbReference type="PANTHER" id="PTHR35249:SF2">
    <property type="entry name" value="DYNEIN REGULATORY COMPLEX SUBUNIT 7"/>
    <property type="match status" value="1"/>
</dbReference>
<dbReference type="EMBL" id="FZQP02005110">
    <property type="protein sequence ID" value="VVD00988.1"/>
    <property type="molecule type" value="Genomic_DNA"/>
</dbReference>
<dbReference type="GO" id="GO:0031514">
    <property type="term" value="C:motile cilium"/>
    <property type="evidence" value="ECO:0007669"/>
    <property type="project" value="TreeGrafter"/>
</dbReference>
<proteinExistence type="predicted"/>
<keyword evidence="2" id="KW-1185">Reference proteome</keyword>
<name>A0A5E4QTS0_9NEOP</name>
<evidence type="ECO:0000313" key="2">
    <source>
        <dbReference type="Proteomes" id="UP000324832"/>
    </source>
</evidence>
<gene>
    <name evidence="1" type="ORF">LSINAPIS_LOCUS11519</name>
</gene>
<dbReference type="AlphaFoldDB" id="A0A5E4QTS0"/>
<dbReference type="PANTHER" id="PTHR35249">
    <property type="entry name" value="DYNEIN REGULATORY COMPLEX SUBUNIT 7"/>
    <property type="match status" value="1"/>
</dbReference>